<dbReference type="CDD" id="cd00190">
    <property type="entry name" value="Tryp_SPc"/>
    <property type="match status" value="1"/>
</dbReference>
<dbReference type="PROSITE" id="PS00134">
    <property type="entry name" value="TRYPSIN_HIS"/>
    <property type="match status" value="1"/>
</dbReference>
<dbReference type="VEuPathDB" id="VectorBase:AALB20_035171"/>
<name>A0A182FEZ0_ANOAL</name>
<evidence type="ECO:0000256" key="1">
    <source>
        <dbReference type="ARBA" id="ARBA00022670"/>
    </source>
</evidence>
<comment type="similarity">
    <text evidence="5">Belongs to the peptidase S1 family. CLIP subfamily.</text>
</comment>
<dbReference type="InterPro" id="IPR009003">
    <property type="entry name" value="Peptidase_S1_PA"/>
</dbReference>
<dbReference type="AlphaFoldDB" id="A0A182FEZ0"/>
<evidence type="ECO:0000256" key="5">
    <source>
        <dbReference type="ARBA" id="ARBA00024195"/>
    </source>
</evidence>
<evidence type="ECO:0000256" key="4">
    <source>
        <dbReference type="ARBA" id="ARBA00023157"/>
    </source>
</evidence>
<accession>A0A182FEZ0</accession>
<dbReference type="GeneID" id="118467359"/>
<reference evidence="6 7" key="1">
    <citation type="journal article" date="2017" name="G3 (Bethesda)">
        <title>The Physical Genome Mapping of Anopheles albimanus Corrected Scaffold Misassemblies and Identified Interarm Rearrangements in Genus Anopheles.</title>
        <authorList>
            <person name="Artemov G.N."/>
            <person name="Peery A.N."/>
            <person name="Jiang X."/>
            <person name="Tu Z."/>
            <person name="Stegniy V.N."/>
            <person name="Sharakhova M.V."/>
            <person name="Sharakhov I.V."/>
        </authorList>
    </citation>
    <scope>NUCLEOTIDE SEQUENCE [LARGE SCALE GENOMIC DNA]</scope>
    <source>
        <strain evidence="6 7">ALBI9_A</strain>
    </source>
</reference>
<dbReference type="Pfam" id="PF00089">
    <property type="entry name" value="Trypsin"/>
    <property type="match status" value="1"/>
</dbReference>
<dbReference type="Gene3D" id="2.40.10.10">
    <property type="entry name" value="Trypsin-like serine proteases"/>
    <property type="match status" value="1"/>
</dbReference>
<dbReference type="EnsemblMetazoa" id="AALB005081-RA">
    <property type="protein sequence ID" value="AALB005081-PA"/>
    <property type="gene ID" value="AALB005081"/>
</dbReference>
<dbReference type="OrthoDB" id="60866at2759"/>
<dbReference type="FunFam" id="2.40.10.10:FF:000034">
    <property type="entry name" value="Eupolytin"/>
    <property type="match status" value="1"/>
</dbReference>
<dbReference type="InterPro" id="IPR043504">
    <property type="entry name" value="Peptidase_S1_PA_chymotrypsin"/>
</dbReference>
<dbReference type="PANTHER" id="PTHR24276">
    <property type="entry name" value="POLYSERASE-RELATED"/>
    <property type="match status" value="1"/>
</dbReference>
<keyword evidence="7" id="KW-1185">Reference proteome</keyword>
<dbReference type="Proteomes" id="UP000069272">
    <property type="component" value="Chromosome 3L"/>
</dbReference>
<dbReference type="SMART" id="SM00020">
    <property type="entry name" value="Tryp_SPc"/>
    <property type="match status" value="1"/>
</dbReference>
<proteinExistence type="inferred from homology"/>
<dbReference type="GO" id="GO:0006508">
    <property type="term" value="P:proteolysis"/>
    <property type="evidence" value="ECO:0007669"/>
    <property type="project" value="UniProtKB-KW"/>
</dbReference>
<dbReference type="RefSeq" id="XP_035793654.1">
    <property type="nucleotide sequence ID" value="XM_035937761.1"/>
</dbReference>
<keyword evidence="1" id="KW-0645">Protease</keyword>
<protein>
    <submittedName>
        <fullName evidence="6">Uncharacterized protein</fullName>
    </submittedName>
</protein>
<keyword evidence="3" id="KW-0720">Serine protease</keyword>
<dbReference type="InterPro" id="IPR050430">
    <property type="entry name" value="Peptidase_S1"/>
</dbReference>
<dbReference type="PROSITE" id="PS50240">
    <property type="entry name" value="TRYPSIN_DOM"/>
    <property type="match status" value="1"/>
</dbReference>
<organism evidence="6 7">
    <name type="scientific">Anopheles albimanus</name>
    <name type="common">New world malaria mosquito</name>
    <dbReference type="NCBI Taxonomy" id="7167"/>
    <lineage>
        <taxon>Eukaryota</taxon>
        <taxon>Metazoa</taxon>
        <taxon>Ecdysozoa</taxon>
        <taxon>Arthropoda</taxon>
        <taxon>Hexapoda</taxon>
        <taxon>Insecta</taxon>
        <taxon>Pterygota</taxon>
        <taxon>Neoptera</taxon>
        <taxon>Endopterygota</taxon>
        <taxon>Diptera</taxon>
        <taxon>Nematocera</taxon>
        <taxon>Culicoidea</taxon>
        <taxon>Culicidae</taxon>
        <taxon>Anophelinae</taxon>
        <taxon>Anopheles</taxon>
    </lineage>
</organism>
<keyword evidence="4" id="KW-1015">Disulfide bond</keyword>
<dbReference type="SUPFAM" id="SSF50494">
    <property type="entry name" value="Trypsin-like serine proteases"/>
    <property type="match status" value="1"/>
</dbReference>
<dbReference type="InterPro" id="IPR001314">
    <property type="entry name" value="Peptidase_S1A"/>
</dbReference>
<dbReference type="PRINTS" id="PR00722">
    <property type="entry name" value="CHYMOTRYPSIN"/>
</dbReference>
<dbReference type="InterPro" id="IPR001254">
    <property type="entry name" value="Trypsin_dom"/>
</dbReference>
<dbReference type="InterPro" id="IPR018114">
    <property type="entry name" value="TRYPSIN_HIS"/>
</dbReference>
<dbReference type="STRING" id="7167.A0A182FEZ0"/>
<evidence type="ECO:0000256" key="3">
    <source>
        <dbReference type="ARBA" id="ARBA00022825"/>
    </source>
</evidence>
<evidence type="ECO:0000313" key="6">
    <source>
        <dbReference type="EnsemblMetazoa" id="AALB005081-PA"/>
    </source>
</evidence>
<dbReference type="GO" id="GO:0004252">
    <property type="term" value="F:serine-type endopeptidase activity"/>
    <property type="evidence" value="ECO:0007669"/>
    <property type="project" value="InterPro"/>
</dbReference>
<evidence type="ECO:0000256" key="2">
    <source>
        <dbReference type="ARBA" id="ARBA00022801"/>
    </source>
</evidence>
<reference evidence="6" key="2">
    <citation type="submission" date="2022-08" db="UniProtKB">
        <authorList>
            <consortium name="EnsemblMetazoa"/>
        </authorList>
    </citation>
    <scope>IDENTIFICATION</scope>
    <source>
        <strain evidence="6">STECLA/ALBI9_A</strain>
    </source>
</reference>
<dbReference type="PANTHER" id="PTHR24276:SF91">
    <property type="entry name" value="AT26814P-RELATED"/>
    <property type="match status" value="1"/>
</dbReference>
<dbReference type="KEGG" id="aali:118467359"/>
<evidence type="ECO:0000313" key="7">
    <source>
        <dbReference type="Proteomes" id="UP000069272"/>
    </source>
</evidence>
<keyword evidence="2" id="KW-0378">Hydrolase</keyword>
<dbReference type="VEuPathDB" id="VectorBase:AALB005081"/>
<sequence>MVKLMMKAAAAATALVLCWLAVAVSGQRIHHNEQLATGGGTIYKSSRIVGGSVASQGQLPYQVALLRSGSLGCGGSLIDARWILTAAHCVYRDGVLIPASSLTVLAGTISLNTGGVRRAVARVLPHERYGNFRNDVALLLLQQPLATSSTIRPIALRTTEIPVGSEVIISGWGRISAGGPVSPWLRLNRATVLAGQRCAAVTGIPSGLLCFSSPINNGACNGDSGGPAVMNNQLVGVANFIINYCGSGNPDGYAKVSDFVPWIQATMRRY</sequence>